<reference evidence="1 2" key="1">
    <citation type="submission" date="2024-05" db="EMBL/GenBank/DDBJ databases">
        <title>Genetic variation in Jamaican populations of the coffee berry borer (Hypothenemus hampei).</title>
        <authorList>
            <person name="Errbii M."/>
            <person name="Myrie A."/>
        </authorList>
    </citation>
    <scope>NUCLEOTIDE SEQUENCE [LARGE SCALE GENOMIC DNA]</scope>
    <source>
        <strain evidence="1">JA-Hopewell-2020-01-JO</strain>
        <tissue evidence="1">Whole body</tissue>
    </source>
</reference>
<dbReference type="AlphaFoldDB" id="A0ABD1EK26"/>
<comment type="caution">
    <text evidence="1">The sequence shown here is derived from an EMBL/GenBank/DDBJ whole genome shotgun (WGS) entry which is preliminary data.</text>
</comment>
<name>A0ABD1EK26_HYPHA</name>
<sequence>MKARLLEQRERQRERLMSETSEQRKARLSNQICTKRCYPNQVYIVRYNTAALRYLPIELSSKTTLLLCSRQTHVTSNKTIAPPKAFWKNLDPGFIPDVVQVLTQAEQRLLGRIIPFIKVVKFTGLYGRALRWLIRYNPLYKDVRIDENVQINEDDLIRLSAPELSGDGEPERFEIRNSFIPINDVARIIRASWHQGDHNIFTSGYADVQCSAMSLANIVRAAIFNPNR</sequence>
<gene>
    <name evidence="1" type="ORF">ABEB36_009293</name>
</gene>
<accession>A0ABD1EK26</accession>
<dbReference type="Proteomes" id="UP001566132">
    <property type="component" value="Unassembled WGS sequence"/>
</dbReference>
<evidence type="ECO:0000313" key="2">
    <source>
        <dbReference type="Proteomes" id="UP001566132"/>
    </source>
</evidence>
<organism evidence="1 2">
    <name type="scientific">Hypothenemus hampei</name>
    <name type="common">Coffee berry borer</name>
    <dbReference type="NCBI Taxonomy" id="57062"/>
    <lineage>
        <taxon>Eukaryota</taxon>
        <taxon>Metazoa</taxon>
        <taxon>Ecdysozoa</taxon>
        <taxon>Arthropoda</taxon>
        <taxon>Hexapoda</taxon>
        <taxon>Insecta</taxon>
        <taxon>Pterygota</taxon>
        <taxon>Neoptera</taxon>
        <taxon>Endopterygota</taxon>
        <taxon>Coleoptera</taxon>
        <taxon>Polyphaga</taxon>
        <taxon>Cucujiformia</taxon>
        <taxon>Curculionidae</taxon>
        <taxon>Scolytinae</taxon>
        <taxon>Hypothenemus</taxon>
    </lineage>
</organism>
<dbReference type="EMBL" id="JBDJPC010000007">
    <property type="protein sequence ID" value="KAL1493592.1"/>
    <property type="molecule type" value="Genomic_DNA"/>
</dbReference>
<proteinExistence type="predicted"/>
<keyword evidence="2" id="KW-1185">Reference proteome</keyword>
<evidence type="ECO:0000313" key="1">
    <source>
        <dbReference type="EMBL" id="KAL1493592.1"/>
    </source>
</evidence>
<protein>
    <submittedName>
        <fullName evidence="1">Uncharacterized protein</fullName>
    </submittedName>
</protein>